<proteinExistence type="predicted"/>
<dbReference type="AlphaFoldDB" id="A0A124HF91"/>
<reference evidence="1 2" key="1">
    <citation type="submission" date="2015-10" db="EMBL/GenBank/DDBJ databases">
        <title>Draft genome sequence of Streptomyces yokosukanensis DSM 40224, type strain for the species Streptomyces yokosukanensis.</title>
        <authorList>
            <person name="Ruckert C."/>
            <person name="Winkler A."/>
            <person name="Kalinowski J."/>
            <person name="Kampfer P."/>
            <person name="Glaeser S."/>
        </authorList>
    </citation>
    <scope>NUCLEOTIDE SEQUENCE [LARGE SCALE GENOMIC DNA]</scope>
    <source>
        <strain evidence="1 2">DSM 40224</strain>
    </source>
</reference>
<comment type="caution">
    <text evidence="1">The sequence shown here is derived from an EMBL/GenBank/DDBJ whole genome shotgun (WGS) entry which is preliminary data.</text>
</comment>
<sequence>MSRKWSPAAEVARDGLFDQLRFSGLTVAECWKLIDDFAHALAEQQRHWAEGSIEFGDPGGLSREALPGALWTADLIDPRPAGSEEKAT</sequence>
<dbReference type="STRING" id="67386.AQI95_24715"/>
<dbReference type="Proteomes" id="UP000053127">
    <property type="component" value="Unassembled WGS sequence"/>
</dbReference>
<dbReference type="RefSeq" id="WP_067127821.1">
    <property type="nucleotide sequence ID" value="NZ_KQ948215.1"/>
</dbReference>
<evidence type="ECO:0000313" key="2">
    <source>
        <dbReference type="Proteomes" id="UP000053127"/>
    </source>
</evidence>
<keyword evidence="2" id="KW-1185">Reference proteome</keyword>
<dbReference type="EMBL" id="LMWN01000035">
    <property type="protein sequence ID" value="KUN03163.1"/>
    <property type="molecule type" value="Genomic_DNA"/>
</dbReference>
<evidence type="ECO:0000313" key="1">
    <source>
        <dbReference type="EMBL" id="KUN03163.1"/>
    </source>
</evidence>
<accession>A0A124HF91</accession>
<gene>
    <name evidence="1" type="ORF">AQI95_24715</name>
</gene>
<name>A0A124HF91_9ACTN</name>
<organism evidence="1 2">
    <name type="scientific">Streptomyces yokosukanensis</name>
    <dbReference type="NCBI Taxonomy" id="67386"/>
    <lineage>
        <taxon>Bacteria</taxon>
        <taxon>Bacillati</taxon>
        <taxon>Actinomycetota</taxon>
        <taxon>Actinomycetes</taxon>
        <taxon>Kitasatosporales</taxon>
        <taxon>Streptomycetaceae</taxon>
        <taxon>Streptomyces</taxon>
    </lineage>
</organism>
<protein>
    <submittedName>
        <fullName evidence="1">Uncharacterized protein</fullName>
    </submittedName>
</protein>